<feature type="domain" description="BHLH" evidence="7">
    <location>
        <begin position="360"/>
        <end position="413"/>
    </location>
</feature>
<protein>
    <submittedName>
        <fullName evidence="8">Protein daughterless</fullName>
    </submittedName>
</protein>
<accession>A0A4Y2FYV5</accession>
<dbReference type="Proteomes" id="UP000499080">
    <property type="component" value="Unassembled WGS sequence"/>
</dbReference>
<dbReference type="GO" id="GO:0000785">
    <property type="term" value="C:chromatin"/>
    <property type="evidence" value="ECO:0007669"/>
    <property type="project" value="TreeGrafter"/>
</dbReference>
<dbReference type="Gene3D" id="4.10.280.10">
    <property type="entry name" value="Helix-loop-helix DNA-binding domain"/>
    <property type="match status" value="1"/>
</dbReference>
<evidence type="ECO:0000259" key="7">
    <source>
        <dbReference type="PROSITE" id="PS50888"/>
    </source>
</evidence>
<keyword evidence="4" id="KW-0804">Transcription</keyword>
<keyword evidence="9" id="KW-1185">Reference proteome</keyword>
<reference evidence="8 9" key="1">
    <citation type="journal article" date="2019" name="Sci. Rep.">
        <title>Orb-weaving spider Araneus ventricosus genome elucidates the spidroin gene catalogue.</title>
        <authorList>
            <person name="Kono N."/>
            <person name="Nakamura H."/>
            <person name="Ohtoshi R."/>
            <person name="Moran D.A.P."/>
            <person name="Shinohara A."/>
            <person name="Yoshida Y."/>
            <person name="Fujiwara M."/>
            <person name="Mori M."/>
            <person name="Tomita M."/>
            <person name="Arakawa K."/>
        </authorList>
    </citation>
    <scope>NUCLEOTIDE SEQUENCE [LARGE SCALE GENOMIC DNA]</scope>
</reference>
<dbReference type="PANTHER" id="PTHR11793">
    <property type="entry name" value="BASIC HELIX-LOOP-HELIX TRANSCRIPTION FACTOR"/>
    <property type="match status" value="1"/>
</dbReference>
<dbReference type="InterPro" id="IPR051098">
    <property type="entry name" value="NeuroDiff_E-box_TFs"/>
</dbReference>
<dbReference type="CDD" id="cd18945">
    <property type="entry name" value="bHLH_E-protein_TCF4_E2-2"/>
    <property type="match status" value="1"/>
</dbReference>
<feature type="compositionally biased region" description="Basic and acidic residues" evidence="6">
    <location>
        <begin position="351"/>
        <end position="366"/>
    </location>
</feature>
<dbReference type="PROSITE" id="PS50888">
    <property type="entry name" value="BHLH"/>
    <property type="match status" value="1"/>
</dbReference>
<evidence type="ECO:0000256" key="6">
    <source>
        <dbReference type="SAM" id="MobiDB-lite"/>
    </source>
</evidence>
<name>A0A4Y2FYV5_ARAVE</name>
<dbReference type="FunFam" id="4.10.280.10:FF:000001">
    <property type="entry name" value="Putative transcription factor 12"/>
    <property type="match status" value="1"/>
</dbReference>
<dbReference type="GO" id="GO:0000981">
    <property type="term" value="F:DNA-binding transcription factor activity, RNA polymerase II-specific"/>
    <property type="evidence" value="ECO:0007669"/>
    <property type="project" value="TreeGrafter"/>
</dbReference>
<dbReference type="InterPro" id="IPR036638">
    <property type="entry name" value="HLH_DNA-bd_sf"/>
</dbReference>
<evidence type="ECO:0000256" key="4">
    <source>
        <dbReference type="ARBA" id="ARBA00023163"/>
    </source>
</evidence>
<evidence type="ECO:0000256" key="3">
    <source>
        <dbReference type="ARBA" id="ARBA00023125"/>
    </source>
</evidence>
<dbReference type="InterPro" id="IPR011598">
    <property type="entry name" value="bHLH_dom"/>
</dbReference>
<evidence type="ECO:0000256" key="1">
    <source>
        <dbReference type="ARBA" id="ARBA00004123"/>
    </source>
</evidence>
<dbReference type="OrthoDB" id="10034090at2759"/>
<feature type="compositionally biased region" description="Polar residues" evidence="6">
    <location>
        <begin position="464"/>
        <end position="478"/>
    </location>
</feature>
<feature type="compositionally biased region" description="Low complexity" evidence="6">
    <location>
        <begin position="321"/>
        <end position="333"/>
    </location>
</feature>
<dbReference type="Pfam" id="PF00010">
    <property type="entry name" value="HLH"/>
    <property type="match status" value="1"/>
</dbReference>
<sequence length="478" mass="52895">MYATCYASGSSNRVRPNNWPYNGVNHLPNNDNLPAYQHFNSHSGIQQNYVSENYDRTSPPYSVSKSVAAYGDAYYVNENVPETWSSSNTSLNSPNYNFQNTMMPNPPALTHAAQGFPSPYLPSDLTLKADQTNSSFSSTPSTPISSPPPLAPAVQNWPRGTNQFNSQPTSYTELTSTVNPGGITEERLDDAINVLRNHAEGPSLLQMQNAVPVGTPPTNVNFLHSSLVHKSLPPALESFPGTLPIMPTQQNGVLENKRTIMVVPNQTVPTPQSFVPISTCESLKLEGLPDAKDLSCLQGHEQISVMSPEPIGNPATPSMNTASTTSRKSAASRSGKRARSRSIGEDDDEPPEMKAEREKERRHANNARERIRVRDINEAFKELGRMCMMHLKTERALTKLNILYQAVEVISTLENQVRERNLNPKVACLKRREDEKNEEMPKGSLSNPGMQHLIDPFSQMMPHPSQSMNQHNLPVSQP</sequence>
<feature type="region of interest" description="Disordered" evidence="6">
    <location>
        <begin position="305"/>
        <end position="366"/>
    </location>
</feature>
<dbReference type="GO" id="GO:0005634">
    <property type="term" value="C:nucleus"/>
    <property type="evidence" value="ECO:0007669"/>
    <property type="project" value="UniProtKB-SubCell"/>
</dbReference>
<keyword evidence="2" id="KW-0805">Transcription regulation</keyword>
<feature type="region of interest" description="Disordered" evidence="6">
    <location>
        <begin position="456"/>
        <end position="478"/>
    </location>
</feature>
<organism evidence="8 9">
    <name type="scientific">Araneus ventricosus</name>
    <name type="common">Orbweaver spider</name>
    <name type="synonym">Epeira ventricosa</name>
    <dbReference type="NCBI Taxonomy" id="182803"/>
    <lineage>
        <taxon>Eukaryota</taxon>
        <taxon>Metazoa</taxon>
        <taxon>Ecdysozoa</taxon>
        <taxon>Arthropoda</taxon>
        <taxon>Chelicerata</taxon>
        <taxon>Arachnida</taxon>
        <taxon>Araneae</taxon>
        <taxon>Araneomorphae</taxon>
        <taxon>Entelegynae</taxon>
        <taxon>Araneoidea</taxon>
        <taxon>Araneidae</taxon>
        <taxon>Araneus</taxon>
    </lineage>
</organism>
<evidence type="ECO:0000313" key="9">
    <source>
        <dbReference type="Proteomes" id="UP000499080"/>
    </source>
</evidence>
<evidence type="ECO:0000256" key="5">
    <source>
        <dbReference type="ARBA" id="ARBA00023242"/>
    </source>
</evidence>
<dbReference type="GO" id="GO:0005667">
    <property type="term" value="C:transcription regulator complex"/>
    <property type="evidence" value="ECO:0007669"/>
    <property type="project" value="TreeGrafter"/>
</dbReference>
<comment type="caution">
    <text evidence="8">The sequence shown here is derived from an EMBL/GenBank/DDBJ whole genome shotgun (WGS) entry which is preliminary data.</text>
</comment>
<proteinExistence type="predicted"/>
<evidence type="ECO:0000313" key="8">
    <source>
        <dbReference type="EMBL" id="GBM45568.1"/>
    </source>
</evidence>
<keyword evidence="5" id="KW-0539">Nucleus</keyword>
<keyword evidence="3" id="KW-0238">DNA-binding</keyword>
<dbReference type="AlphaFoldDB" id="A0A4Y2FYV5"/>
<dbReference type="GO" id="GO:0046983">
    <property type="term" value="F:protein dimerization activity"/>
    <property type="evidence" value="ECO:0007669"/>
    <property type="project" value="InterPro"/>
</dbReference>
<dbReference type="EMBL" id="BGPR01001103">
    <property type="protein sequence ID" value="GBM45568.1"/>
    <property type="molecule type" value="Genomic_DNA"/>
</dbReference>
<dbReference type="PANTHER" id="PTHR11793:SF13">
    <property type="entry name" value="PROTEIN DAUGHTERLESS"/>
    <property type="match status" value="1"/>
</dbReference>
<comment type="subcellular location">
    <subcellularLocation>
        <location evidence="1">Nucleus</location>
    </subcellularLocation>
</comment>
<gene>
    <name evidence="8" type="primary">da_1</name>
    <name evidence="8" type="ORF">AVEN_152601_1</name>
</gene>
<dbReference type="SUPFAM" id="SSF47459">
    <property type="entry name" value="HLH, helix-loop-helix DNA-binding domain"/>
    <property type="match status" value="1"/>
</dbReference>
<dbReference type="SMART" id="SM00353">
    <property type="entry name" value="HLH"/>
    <property type="match status" value="1"/>
</dbReference>
<dbReference type="GO" id="GO:0000978">
    <property type="term" value="F:RNA polymerase II cis-regulatory region sequence-specific DNA binding"/>
    <property type="evidence" value="ECO:0007669"/>
    <property type="project" value="TreeGrafter"/>
</dbReference>
<evidence type="ECO:0000256" key="2">
    <source>
        <dbReference type="ARBA" id="ARBA00023015"/>
    </source>
</evidence>